<dbReference type="InterPro" id="IPR050397">
    <property type="entry name" value="Env_Response_Regulators"/>
</dbReference>
<protein>
    <submittedName>
        <fullName evidence="2">Crp/Fnr family transcriptional regulator</fullName>
    </submittedName>
</protein>
<dbReference type="SUPFAM" id="SSF46785">
    <property type="entry name" value="Winged helix' DNA-binding domain"/>
    <property type="match status" value="1"/>
</dbReference>
<proteinExistence type="predicted"/>
<evidence type="ECO:0000313" key="2">
    <source>
        <dbReference type="EMBL" id="MBE9114392.1"/>
    </source>
</evidence>
<dbReference type="InterPro" id="IPR000595">
    <property type="entry name" value="cNMP-bd_dom"/>
</dbReference>
<dbReference type="SUPFAM" id="SSF51206">
    <property type="entry name" value="cAMP-binding domain-like"/>
    <property type="match status" value="1"/>
</dbReference>
<dbReference type="Gene3D" id="2.60.120.10">
    <property type="entry name" value="Jelly Rolls"/>
    <property type="match status" value="1"/>
</dbReference>
<sequence length="250" mass="27449">MQATAEQLSHLSIFTVLHTEALSLLARQTQIKGFQRGEIVFNEGDYLPPKLYAVLTGEIQIQKVSVSGKETVLRWLPPGELFAAPALFGDGIAPATAIALQDCEVVTLEKSALLEAIQSTPEIALQILQCFNQRLQEMHQTIHGLVSERAIVRLARTLQYTAQRYGTKKTKQGVCLTVKLPYQQLARRIGITYEECVRLTNKDLRAIVSYQRGGIIAILDASALDAISQRSAEGQCASESSTAMPSLPKL</sequence>
<dbReference type="EMBL" id="JADEWZ010000001">
    <property type="protein sequence ID" value="MBE9114392.1"/>
    <property type="molecule type" value="Genomic_DNA"/>
</dbReference>
<gene>
    <name evidence="2" type="ORF">IQ249_00625</name>
</gene>
<dbReference type="InterPro" id="IPR018490">
    <property type="entry name" value="cNMP-bd_dom_sf"/>
</dbReference>
<dbReference type="PROSITE" id="PS50042">
    <property type="entry name" value="CNMP_BINDING_3"/>
    <property type="match status" value="1"/>
</dbReference>
<dbReference type="Pfam" id="PF00027">
    <property type="entry name" value="cNMP_binding"/>
    <property type="match status" value="1"/>
</dbReference>
<dbReference type="RefSeq" id="WP_194027473.1">
    <property type="nucleotide sequence ID" value="NZ_JADEWZ010000001.1"/>
</dbReference>
<comment type="caution">
    <text evidence="2">The sequence shown here is derived from an EMBL/GenBank/DDBJ whole genome shotgun (WGS) entry which is preliminary data.</text>
</comment>
<dbReference type="PANTHER" id="PTHR24567:SF74">
    <property type="entry name" value="HTH-TYPE TRANSCRIPTIONAL REGULATOR ARCR"/>
    <property type="match status" value="1"/>
</dbReference>
<dbReference type="SMART" id="SM00100">
    <property type="entry name" value="cNMP"/>
    <property type="match status" value="1"/>
</dbReference>
<reference evidence="2" key="1">
    <citation type="submission" date="2020-10" db="EMBL/GenBank/DDBJ databases">
        <authorList>
            <person name="Castelo-Branco R."/>
            <person name="Eusebio N."/>
            <person name="Adriana R."/>
            <person name="Vieira A."/>
            <person name="Brugerolle De Fraissinette N."/>
            <person name="Rezende De Castro R."/>
            <person name="Schneider M.P."/>
            <person name="Vasconcelos V."/>
            <person name="Leao P.N."/>
        </authorList>
    </citation>
    <scope>NUCLEOTIDE SEQUENCE</scope>
    <source>
        <strain evidence="2">LEGE 07157</strain>
    </source>
</reference>
<dbReference type="InterPro" id="IPR036390">
    <property type="entry name" value="WH_DNA-bd_sf"/>
</dbReference>
<name>A0A8J7B2I7_9CYAN</name>
<evidence type="ECO:0000313" key="3">
    <source>
        <dbReference type="Proteomes" id="UP000654482"/>
    </source>
</evidence>
<dbReference type="PANTHER" id="PTHR24567">
    <property type="entry name" value="CRP FAMILY TRANSCRIPTIONAL REGULATORY PROTEIN"/>
    <property type="match status" value="1"/>
</dbReference>
<dbReference type="GO" id="GO:0003700">
    <property type="term" value="F:DNA-binding transcription factor activity"/>
    <property type="evidence" value="ECO:0007669"/>
    <property type="project" value="TreeGrafter"/>
</dbReference>
<feature type="domain" description="Cyclic nucleotide-binding" evidence="1">
    <location>
        <begin position="13"/>
        <end position="134"/>
    </location>
</feature>
<dbReference type="CDD" id="cd00038">
    <property type="entry name" value="CAP_ED"/>
    <property type="match status" value="1"/>
</dbReference>
<dbReference type="AlphaFoldDB" id="A0A8J7B2I7"/>
<accession>A0A8J7B2I7</accession>
<evidence type="ECO:0000259" key="1">
    <source>
        <dbReference type="PROSITE" id="PS50042"/>
    </source>
</evidence>
<dbReference type="GO" id="GO:0005829">
    <property type="term" value="C:cytosol"/>
    <property type="evidence" value="ECO:0007669"/>
    <property type="project" value="TreeGrafter"/>
</dbReference>
<dbReference type="Proteomes" id="UP000654482">
    <property type="component" value="Unassembled WGS sequence"/>
</dbReference>
<organism evidence="2 3">
    <name type="scientific">Lusitaniella coriacea LEGE 07157</name>
    <dbReference type="NCBI Taxonomy" id="945747"/>
    <lineage>
        <taxon>Bacteria</taxon>
        <taxon>Bacillati</taxon>
        <taxon>Cyanobacteriota</taxon>
        <taxon>Cyanophyceae</taxon>
        <taxon>Spirulinales</taxon>
        <taxon>Lusitaniellaceae</taxon>
        <taxon>Lusitaniella</taxon>
    </lineage>
</organism>
<dbReference type="InterPro" id="IPR014710">
    <property type="entry name" value="RmlC-like_jellyroll"/>
</dbReference>
<keyword evidence="3" id="KW-1185">Reference proteome</keyword>